<dbReference type="InterPro" id="IPR029063">
    <property type="entry name" value="SAM-dependent_MTases_sf"/>
</dbReference>
<feature type="non-terminal residue" evidence="5">
    <location>
        <position position="1"/>
    </location>
</feature>
<sequence>PYAPSALIDRIVKYVTEKASPQLAVDIGCGPGTSSGVLAPHFQRMHAYDVSEAQIEEAKAKQPNRQPHLRCGGRRSHSRGQRVCAADHGGPVCPLVRPGQVLRRGGAGTLAGRCPRPLRLPHPSAREQRPGQDGQAHSLT</sequence>
<keyword evidence="2 5" id="KW-0808">Transferase</keyword>
<feature type="region of interest" description="Disordered" evidence="3">
    <location>
        <begin position="105"/>
        <end position="140"/>
    </location>
</feature>
<dbReference type="SUPFAM" id="SSF53335">
    <property type="entry name" value="S-adenosyl-L-methionine-dependent methyltransferases"/>
    <property type="match status" value="1"/>
</dbReference>
<dbReference type="InterPro" id="IPR041698">
    <property type="entry name" value="Methyltransf_25"/>
</dbReference>
<dbReference type="GO" id="GO:0008168">
    <property type="term" value="F:methyltransferase activity"/>
    <property type="evidence" value="ECO:0007669"/>
    <property type="project" value="UniProtKB-KW"/>
</dbReference>
<evidence type="ECO:0000259" key="4">
    <source>
        <dbReference type="Pfam" id="PF13649"/>
    </source>
</evidence>
<protein>
    <submittedName>
        <fullName evidence="5">Putative methyltransferase</fullName>
    </submittedName>
</protein>
<dbReference type="EMBL" id="GANP01005578">
    <property type="protein sequence ID" value="JAB78890.1"/>
    <property type="molecule type" value="mRNA"/>
</dbReference>
<evidence type="ECO:0000313" key="5">
    <source>
        <dbReference type="EMBL" id="JAB78890.1"/>
    </source>
</evidence>
<dbReference type="PANTHER" id="PTHR44942:SF4">
    <property type="entry name" value="METHYLTRANSFERASE TYPE 11 DOMAIN-CONTAINING PROTEIN"/>
    <property type="match status" value="1"/>
</dbReference>
<dbReference type="Pfam" id="PF13649">
    <property type="entry name" value="Methyltransf_25"/>
    <property type="match status" value="1"/>
</dbReference>
<dbReference type="PANTHER" id="PTHR44942">
    <property type="entry name" value="METHYLTRANSF_11 DOMAIN-CONTAINING PROTEIN"/>
    <property type="match status" value="1"/>
</dbReference>
<feature type="region of interest" description="Disordered" evidence="3">
    <location>
        <begin position="58"/>
        <end position="77"/>
    </location>
</feature>
<accession>V5H739</accession>
<dbReference type="Gene3D" id="3.40.50.150">
    <property type="entry name" value="Vaccinia Virus protein VP39"/>
    <property type="match status" value="1"/>
</dbReference>
<dbReference type="AlphaFoldDB" id="V5H739"/>
<evidence type="ECO:0000256" key="2">
    <source>
        <dbReference type="ARBA" id="ARBA00022679"/>
    </source>
</evidence>
<evidence type="ECO:0000256" key="1">
    <source>
        <dbReference type="ARBA" id="ARBA00022603"/>
    </source>
</evidence>
<organism evidence="5">
    <name type="scientific">Ixodes ricinus</name>
    <name type="common">Common tick</name>
    <name type="synonym">Acarus ricinus</name>
    <dbReference type="NCBI Taxonomy" id="34613"/>
    <lineage>
        <taxon>Eukaryota</taxon>
        <taxon>Metazoa</taxon>
        <taxon>Ecdysozoa</taxon>
        <taxon>Arthropoda</taxon>
        <taxon>Chelicerata</taxon>
        <taxon>Arachnida</taxon>
        <taxon>Acari</taxon>
        <taxon>Parasitiformes</taxon>
        <taxon>Ixodida</taxon>
        <taxon>Ixodoidea</taxon>
        <taxon>Ixodidae</taxon>
        <taxon>Ixodinae</taxon>
        <taxon>Ixodes</taxon>
    </lineage>
</organism>
<reference evidence="5" key="1">
    <citation type="journal article" date="2015" name="Sci. Rep.">
        <title>Tissue- and time-dependent transcription in Ixodes ricinus salivary glands and midguts when blood feeding on the vertebrate host.</title>
        <authorList>
            <person name="Kotsyfakis M."/>
            <person name="Schwarz A."/>
            <person name="Erhart J."/>
            <person name="Ribeiro J.M."/>
        </authorList>
    </citation>
    <scope>NUCLEOTIDE SEQUENCE</scope>
    <source>
        <tissue evidence="5">Salivary gland and midgut</tissue>
    </source>
</reference>
<feature type="compositionally biased region" description="Basic residues" evidence="3">
    <location>
        <begin position="67"/>
        <end position="77"/>
    </location>
</feature>
<evidence type="ECO:0000256" key="3">
    <source>
        <dbReference type="SAM" id="MobiDB-lite"/>
    </source>
</evidence>
<dbReference type="InterPro" id="IPR051052">
    <property type="entry name" value="Diverse_substrate_MTase"/>
</dbReference>
<proteinExistence type="evidence at transcript level"/>
<name>V5H739_IXORI</name>
<keyword evidence="1 5" id="KW-0489">Methyltransferase</keyword>
<dbReference type="GO" id="GO:0032259">
    <property type="term" value="P:methylation"/>
    <property type="evidence" value="ECO:0007669"/>
    <property type="project" value="UniProtKB-KW"/>
</dbReference>
<feature type="domain" description="Methyltransferase" evidence="4">
    <location>
        <begin position="25"/>
        <end position="68"/>
    </location>
</feature>